<reference evidence="2" key="1">
    <citation type="submission" date="2017-08" db="EMBL/GenBank/DDBJ databases">
        <title>A dynamic microbial community with high functional redundancy inhabits the cold, oxic subseafloor aquifer.</title>
        <authorList>
            <person name="Tully B.J."/>
            <person name="Wheat C.G."/>
            <person name="Glazer B.T."/>
            <person name="Huber J.A."/>
        </authorList>
    </citation>
    <scope>NUCLEOTIDE SEQUENCE [LARGE SCALE GENOMIC DNA]</scope>
</reference>
<keyword evidence="1" id="KW-0489">Methyltransferase</keyword>
<keyword evidence="1" id="KW-0808">Transferase</keyword>
<organism evidence="1 2">
    <name type="scientific">SAR86 cluster bacterium</name>
    <dbReference type="NCBI Taxonomy" id="2030880"/>
    <lineage>
        <taxon>Bacteria</taxon>
        <taxon>Pseudomonadati</taxon>
        <taxon>Pseudomonadota</taxon>
        <taxon>Gammaproteobacteria</taxon>
        <taxon>SAR86 cluster</taxon>
    </lineage>
</organism>
<sequence>MTDLLINATYSAEDNKLRLYASERLERDLFLRIKDAGFKWAPKQELFVAPKWTPQREDICVELAGSIEAEQSTLVERAEIKAERLDALAQKREQQAGAFHQAAATISERFSRGQPILIGHHSERKARKDQDRMNNAMTKAVAASKAVHYWNYKAAGVEAHANYQNRNDVRARRIKTLLADLRDWQRDLNHASKCLEFWLSIKAQSKSENFQDKVNHFIGSHLKHGAMAPYYKDQHLSSYLTKGELSALEVVEICIRHHLYHSQSPYIYRWIQHILGRLHFERTELGKTSRYEDPLTPVIIQVFVREHGADSPKAKKSDIGFSLTSAAPLPCHIANSNEIDLSAEQWRDLMVTCGYEVPAPKAKKAPILNFKAFSIELNCWGNNRHFRQIEMTKAQYSALYTDYRGVKYSGCKQFRMKICKHPEQSGYQAEWCSVYLTDSKTHPAPESSAIAFEKPEEQ</sequence>
<gene>
    <name evidence="1" type="ORF">COA96_13100</name>
</gene>
<dbReference type="Proteomes" id="UP000218327">
    <property type="component" value="Unassembled WGS sequence"/>
</dbReference>
<dbReference type="AlphaFoldDB" id="A0A2A5AUW6"/>
<proteinExistence type="predicted"/>
<accession>A0A2A5AUW6</accession>
<dbReference type="GO" id="GO:0008168">
    <property type="term" value="F:methyltransferase activity"/>
    <property type="evidence" value="ECO:0007669"/>
    <property type="project" value="UniProtKB-KW"/>
</dbReference>
<dbReference type="GO" id="GO:0032259">
    <property type="term" value="P:methylation"/>
    <property type="evidence" value="ECO:0007669"/>
    <property type="project" value="UniProtKB-KW"/>
</dbReference>
<dbReference type="Pfam" id="PF12083">
    <property type="entry name" value="DUF3560"/>
    <property type="match status" value="1"/>
</dbReference>
<dbReference type="EMBL" id="NVVJ01000048">
    <property type="protein sequence ID" value="PCJ22891.1"/>
    <property type="molecule type" value="Genomic_DNA"/>
</dbReference>
<evidence type="ECO:0000313" key="1">
    <source>
        <dbReference type="EMBL" id="PCJ22891.1"/>
    </source>
</evidence>
<name>A0A2A5AUW6_9GAMM</name>
<protein>
    <submittedName>
        <fullName evidence="1">Methyltransferase type 11</fullName>
    </submittedName>
</protein>
<comment type="caution">
    <text evidence="1">The sequence shown here is derived from an EMBL/GenBank/DDBJ whole genome shotgun (WGS) entry which is preliminary data.</text>
</comment>
<evidence type="ECO:0000313" key="2">
    <source>
        <dbReference type="Proteomes" id="UP000218327"/>
    </source>
</evidence>
<dbReference type="InterPro" id="IPR021944">
    <property type="entry name" value="DUF3560"/>
</dbReference>